<gene>
    <name evidence="3" type="ordered locus">Pcar_2654</name>
</gene>
<dbReference type="GO" id="GO:0047617">
    <property type="term" value="F:fatty acyl-CoA hydrolase activity"/>
    <property type="evidence" value="ECO:0007669"/>
    <property type="project" value="TreeGrafter"/>
</dbReference>
<dbReference type="CDD" id="cd00586">
    <property type="entry name" value="4HBT"/>
    <property type="match status" value="1"/>
</dbReference>
<dbReference type="PANTHER" id="PTHR31793:SF27">
    <property type="entry name" value="NOVEL THIOESTERASE SUPERFAMILY DOMAIN AND SAPOSIN A-TYPE DOMAIN CONTAINING PROTEIN (0610012H03RIK)"/>
    <property type="match status" value="1"/>
</dbReference>
<dbReference type="PANTHER" id="PTHR31793">
    <property type="entry name" value="4-HYDROXYBENZOYL-COA THIOESTERASE FAMILY MEMBER"/>
    <property type="match status" value="1"/>
</dbReference>
<dbReference type="STRING" id="338963.Pcar_2654"/>
<organism evidence="3 4">
    <name type="scientific">Syntrophotalea carbinolica (strain DSM 2380 / NBRC 103641 / GraBd1)</name>
    <name type="common">Pelobacter carbinolicus</name>
    <dbReference type="NCBI Taxonomy" id="338963"/>
    <lineage>
        <taxon>Bacteria</taxon>
        <taxon>Pseudomonadati</taxon>
        <taxon>Thermodesulfobacteriota</taxon>
        <taxon>Desulfuromonadia</taxon>
        <taxon>Desulfuromonadales</taxon>
        <taxon>Syntrophotaleaceae</taxon>
        <taxon>Syntrophotalea</taxon>
    </lineage>
</organism>
<sequence length="149" mass="17474">MRKPYFPQKNGPSPLCHSVERRVRFEEVDPLGIVWHGRYASYFEDARVAHGDHFGIGYLDFYKYGITTPIKQFHVDYAQPLIYGETYAIEARLHWTEAARLNYEFCITDAAGDVLTRGYSVQLMVDEHRELLVFPPDFYVAFLESWRSK</sequence>
<reference evidence="3 4" key="2">
    <citation type="journal article" date="2012" name="BMC Genomics">
        <title>The genome of Pelobacter carbinolicus reveals surprising metabolic capabilities and physiological features.</title>
        <authorList>
            <person name="Aklujkar M."/>
            <person name="Haveman S.A."/>
            <person name="Didonato R.Jr."/>
            <person name="Chertkov O."/>
            <person name="Han C.S."/>
            <person name="Land M.L."/>
            <person name="Brown P."/>
            <person name="Lovley D.R."/>
        </authorList>
    </citation>
    <scope>NUCLEOTIDE SEQUENCE [LARGE SCALE GENOMIC DNA]</scope>
    <source>
        <strain evidence="4">DSM 2380 / NBRC 103641 / GraBd1</strain>
    </source>
</reference>
<dbReference type="Pfam" id="PF13279">
    <property type="entry name" value="4HBT_2"/>
    <property type="match status" value="1"/>
</dbReference>
<dbReference type="AlphaFoldDB" id="Q3A167"/>
<dbReference type="KEGG" id="pca:Pcar_2654"/>
<comment type="similarity">
    <text evidence="1">Belongs to the 4-hydroxybenzoyl-CoA thioesterase family.</text>
</comment>
<dbReference type="SUPFAM" id="SSF54637">
    <property type="entry name" value="Thioesterase/thiol ester dehydrase-isomerase"/>
    <property type="match status" value="1"/>
</dbReference>
<proteinExistence type="inferred from homology"/>
<accession>Q3A167</accession>
<dbReference type="HOGENOM" id="CLU_101141_3_0_7"/>
<name>Q3A167_SYNC1</name>
<dbReference type="eggNOG" id="COG0824">
    <property type="taxonomic scope" value="Bacteria"/>
</dbReference>
<dbReference type="Proteomes" id="UP000002534">
    <property type="component" value="Chromosome"/>
</dbReference>
<dbReference type="InterPro" id="IPR050563">
    <property type="entry name" value="4-hydroxybenzoyl-CoA_TE"/>
</dbReference>
<dbReference type="Gene3D" id="3.10.129.10">
    <property type="entry name" value="Hotdog Thioesterase"/>
    <property type="match status" value="1"/>
</dbReference>
<dbReference type="EMBL" id="CP000142">
    <property type="protein sequence ID" value="ABA89890.1"/>
    <property type="molecule type" value="Genomic_DNA"/>
</dbReference>
<evidence type="ECO:0000256" key="2">
    <source>
        <dbReference type="ARBA" id="ARBA00022801"/>
    </source>
</evidence>
<dbReference type="OrthoDB" id="9800856at2"/>
<evidence type="ECO:0000313" key="4">
    <source>
        <dbReference type="Proteomes" id="UP000002534"/>
    </source>
</evidence>
<evidence type="ECO:0000256" key="1">
    <source>
        <dbReference type="ARBA" id="ARBA00005953"/>
    </source>
</evidence>
<evidence type="ECO:0000313" key="3">
    <source>
        <dbReference type="EMBL" id="ABA89890.1"/>
    </source>
</evidence>
<dbReference type="InterPro" id="IPR029069">
    <property type="entry name" value="HotDog_dom_sf"/>
</dbReference>
<protein>
    <submittedName>
        <fullName evidence="3">Acyl-CoA thioesterase</fullName>
    </submittedName>
</protein>
<reference evidence="4" key="1">
    <citation type="submission" date="2005-10" db="EMBL/GenBank/DDBJ databases">
        <title>Complete sequence of Pelobacter carbinolicus DSM 2380.</title>
        <authorList>
            <person name="Copeland A."/>
            <person name="Lucas S."/>
            <person name="Lapidus A."/>
            <person name="Barry K."/>
            <person name="Detter J.C."/>
            <person name="Glavina T."/>
            <person name="Hammon N."/>
            <person name="Israni S."/>
            <person name="Pitluck S."/>
            <person name="Chertkov O."/>
            <person name="Schmutz J."/>
            <person name="Larimer F."/>
            <person name="Land M."/>
            <person name="Kyrpides N."/>
            <person name="Ivanova N."/>
            <person name="Richardson P."/>
        </authorList>
    </citation>
    <scope>NUCLEOTIDE SEQUENCE [LARGE SCALE GENOMIC DNA]</scope>
    <source>
        <strain evidence="4">DSM 2380 / NBRC 103641 / GraBd1</strain>
    </source>
</reference>
<keyword evidence="4" id="KW-1185">Reference proteome</keyword>
<keyword evidence="2" id="KW-0378">Hydrolase</keyword>
<dbReference type="RefSeq" id="WP_011342433.1">
    <property type="nucleotide sequence ID" value="NC_007498.2"/>
</dbReference>